<name>A0A8T4J4Y6_9ACTN</name>
<feature type="compositionally biased region" description="Basic residues" evidence="1">
    <location>
        <begin position="198"/>
        <end position="209"/>
    </location>
</feature>
<organism evidence="2 3">
    <name type="scientific">Streptomyces daliensis</name>
    <dbReference type="NCBI Taxonomy" id="299421"/>
    <lineage>
        <taxon>Bacteria</taxon>
        <taxon>Bacillati</taxon>
        <taxon>Actinomycetota</taxon>
        <taxon>Actinomycetes</taxon>
        <taxon>Kitasatosporales</taxon>
        <taxon>Streptomycetaceae</taxon>
        <taxon>Streptomyces</taxon>
    </lineage>
</organism>
<feature type="region of interest" description="Disordered" evidence="1">
    <location>
        <begin position="190"/>
        <end position="209"/>
    </location>
</feature>
<protein>
    <submittedName>
        <fullName evidence="2">Uncharacterized protein</fullName>
    </submittedName>
</protein>
<keyword evidence="3" id="KW-1185">Reference proteome</keyword>
<reference evidence="2" key="1">
    <citation type="submission" date="2021-04" db="EMBL/GenBank/DDBJ databases">
        <title>Sequencing of actinobacteria type strains.</title>
        <authorList>
            <person name="Nguyen G.-S."/>
            <person name="Wentzel A."/>
        </authorList>
    </citation>
    <scope>NUCLEOTIDE SEQUENCE</scope>
    <source>
        <strain evidence="2">DSM 42095</strain>
    </source>
</reference>
<comment type="caution">
    <text evidence="2">The sequence shown here is derived from an EMBL/GenBank/DDBJ whole genome shotgun (WGS) entry which is preliminary data.</text>
</comment>
<evidence type="ECO:0000313" key="2">
    <source>
        <dbReference type="EMBL" id="MBR7677337.1"/>
    </source>
</evidence>
<sequence>MRIENGIPQYKNSRGNWDVKPVEEQNEAELEKTIEWQKGELKRRELATKPKSERIKAAVAGLDPRQYKRIGFTDRIPDPSNGDPTNAVTLAALNHALGHKPGYGITSLDQKVKLTPKQEEKFKKFLSDRFVPFYSTNKSQHMSDITAANKLTSLTQERSVKDIASVIKKGGPGNDVGLQKNMLKHFQKEHVKAQERLKRLKKRGKPAKS</sequence>
<gene>
    <name evidence="2" type="ORF">KDA82_30970</name>
</gene>
<dbReference type="EMBL" id="JAGSMN010000895">
    <property type="protein sequence ID" value="MBR7677337.1"/>
    <property type="molecule type" value="Genomic_DNA"/>
</dbReference>
<dbReference type="Proteomes" id="UP000675554">
    <property type="component" value="Unassembled WGS sequence"/>
</dbReference>
<evidence type="ECO:0000313" key="3">
    <source>
        <dbReference type="Proteomes" id="UP000675554"/>
    </source>
</evidence>
<evidence type="ECO:0000256" key="1">
    <source>
        <dbReference type="SAM" id="MobiDB-lite"/>
    </source>
</evidence>
<dbReference type="AlphaFoldDB" id="A0A8T4J4Y6"/>
<proteinExistence type="predicted"/>
<accession>A0A8T4J4Y6</accession>